<dbReference type="PANTHER" id="PTHR45036:SF1">
    <property type="entry name" value="METHYLTRANSFERASE LIKE 7A"/>
    <property type="match status" value="1"/>
</dbReference>
<dbReference type="GO" id="GO:0032259">
    <property type="term" value="P:methylation"/>
    <property type="evidence" value="ECO:0007669"/>
    <property type="project" value="UniProtKB-KW"/>
</dbReference>
<feature type="domain" description="Methyltransferase type 11" evidence="1">
    <location>
        <begin position="37"/>
        <end position="130"/>
    </location>
</feature>
<organism evidence="2 3">
    <name type="scientific">Lentibacillus cibarius</name>
    <dbReference type="NCBI Taxonomy" id="2583219"/>
    <lineage>
        <taxon>Bacteria</taxon>
        <taxon>Bacillati</taxon>
        <taxon>Bacillota</taxon>
        <taxon>Bacilli</taxon>
        <taxon>Bacillales</taxon>
        <taxon>Bacillaceae</taxon>
        <taxon>Lentibacillus</taxon>
    </lineage>
</organism>
<reference evidence="2 3" key="1">
    <citation type="submission" date="2019-07" db="EMBL/GenBank/DDBJ databases">
        <title>Genomic analysis of Lentibacillus sp. NKC851-2.</title>
        <authorList>
            <person name="Oh Y.J."/>
        </authorList>
    </citation>
    <scope>NUCLEOTIDE SEQUENCE [LARGE SCALE GENOMIC DNA]</scope>
    <source>
        <strain evidence="2 3">NKC851-2</strain>
    </source>
</reference>
<sequence>MGNWFPRWYDTLMKPLEHKRFRAIRSQLVQQATGKVLEIGSGTGANFPYYSNAVSVDAIEPNPIMREKSYTNWAQSTAPIHIWSASAEQLPFEDDTFESVVATLVFCSIPDPVKALAEIQRVAKPGAAVLLFEHVRVDQTIMEQILDMATPVWKRLCDGCHLNRDTLLAVKQSGITVESVERYYKGIFITITGKTQA</sequence>
<name>A0A549YJW6_9BACI</name>
<evidence type="ECO:0000313" key="3">
    <source>
        <dbReference type="Proteomes" id="UP000319280"/>
    </source>
</evidence>
<dbReference type="InterPro" id="IPR029063">
    <property type="entry name" value="SAM-dependent_MTases_sf"/>
</dbReference>
<protein>
    <submittedName>
        <fullName evidence="2">Class I SAM-dependent methyltransferase</fullName>
    </submittedName>
</protein>
<dbReference type="SUPFAM" id="SSF53335">
    <property type="entry name" value="S-adenosyl-L-methionine-dependent methyltransferases"/>
    <property type="match status" value="1"/>
</dbReference>
<dbReference type="Proteomes" id="UP000319280">
    <property type="component" value="Unassembled WGS sequence"/>
</dbReference>
<keyword evidence="2" id="KW-0489">Methyltransferase</keyword>
<accession>A0A549YJW6</accession>
<dbReference type="EMBL" id="VJMZ01000001">
    <property type="protein sequence ID" value="TRM12170.1"/>
    <property type="molecule type" value="Genomic_DNA"/>
</dbReference>
<dbReference type="AlphaFoldDB" id="A0A549YJW6"/>
<proteinExistence type="predicted"/>
<comment type="caution">
    <text evidence="2">The sequence shown here is derived from an EMBL/GenBank/DDBJ whole genome shotgun (WGS) entry which is preliminary data.</text>
</comment>
<evidence type="ECO:0000313" key="2">
    <source>
        <dbReference type="EMBL" id="TRM12170.1"/>
    </source>
</evidence>
<dbReference type="GO" id="GO:0008757">
    <property type="term" value="F:S-adenosylmethionine-dependent methyltransferase activity"/>
    <property type="evidence" value="ECO:0007669"/>
    <property type="project" value="InterPro"/>
</dbReference>
<dbReference type="RefSeq" id="WP_142791153.1">
    <property type="nucleotide sequence ID" value="NZ_VJMZ01000001.1"/>
</dbReference>
<dbReference type="Gene3D" id="3.40.50.150">
    <property type="entry name" value="Vaccinia Virus protein VP39"/>
    <property type="match status" value="1"/>
</dbReference>
<dbReference type="PANTHER" id="PTHR45036">
    <property type="entry name" value="METHYLTRANSFERASE LIKE 7B"/>
    <property type="match status" value="1"/>
</dbReference>
<dbReference type="InterPro" id="IPR052356">
    <property type="entry name" value="Thiol_S-MT"/>
</dbReference>
<dbReference type="InterPro" id="IPR013216">
    <property type="entry name" value="Methyltransf_11"/>
</dbReference>
<keyword evidence="2" id="KW-0808">Transferase</keyword>
<dbReference type="Pfam" id="PF08241">
    <property type="entry name" value="Methyltransf_11"/>
    <property type="match status" value="1"/>
</dbReference>
<gene>
    <name evidence="2" type="ORF">FH966_11005</name>
</gene>
<evidence type="ECO:0000259" key="1">
    <source>
        <dbReference type="Pfam" id="PF08241"/>
    </source>
</evidence>
<keyword evidence="3" id="KW-1185">Reference proteome</keyword>
<dbReference type="CDD" id="cd02440">
    <property type="entry name" value="AdoMet_MTases"/>
    <property type="match status" value="1"/>
</dbReference>